<gene>
    <name evidence="2" type="ORF">HAX54_037246</name>
</gene>
<dbReference type="Proteomes" id="UP000823775">
    <property type="component" value="Unassembled WGS sequence"/>
</dbReference>
<comment type="caution">
    <text evidence="2">The sequence shown here is derived from an EMBL/GenBank/DDBJ whole genome shotgun (WGS) entry which is preliminary data.</text>
</comment>
<organism evidence="2 3">
    <name type="scientific">Datura stramonium</name>
    <name type="common">Jimsonweed</name>
    <name type="synonym">Common thornapple</name>
    <dbReference type="NCBI Taxonomy" id="4076"/>
    <lineage>
        <taxon>Eukaryota</taxon>
        <taxon>Viridiplantae</taxon>
        <taxon>Streptophyta</taxon>
        <taxon>Embryophyta</taxon>
        <taxon>Tracheophyta</taxon>
        <taxon>Spermatophyta</taxon>
        <taxon>Magnoliopsida</taxon>
        <taxon>eudicotyledons</taxon>
        <taxon>Gunneridae</taxon>
        <taxon>Pentapetalae</taxon>
        <taxon>asterids</taxon>
        <taxon>lamiids</taxon>
        <taxon>Solanales</taxon>
        <taxon>Solanaceae</taxon>
        <taxon>Solanoideae</taxon>
        <taxon>Datureae</taxon>
        <taxon>Datura</taxon>
    </lineage>
</organism>
<dbReference type="EMBL" id="JACEIK010000499">
    <property type="protein sequence ID" value="MCD7458119.1"/>
    <property type="molecule type" value="Genomic_DNA"/>
</dbReference>
<name>A0ABS8SH94_DATST</name>
<evidence type="ECO:0000313" key="2">
    <source>
        <dbReference type="EMBL" id="MCD7458119.1"/>
    </source>
</evidence>
<proteinExistence type="predicted"/>
<evidence type="ECO:0000313" key="3">
    <source>
        <dbReference type="Proteomes" id="UP000823775"/>
    </source>
</evidence>
<feature type="region of interest" description="Disordered" evidence="1">
    <location>
        <begin position="1"/>
        <end position="50"/>
    </location>
</feature>
<reference evidence="2 3" key="1">
    <citation type="journal article" date="2021" name="BMC Genomics">
        <title>Datura genome reveals duplications of psychoactive alkaloid biosynthetic genes and high mutation rate following tissue culture.</title>
        <authorList>
            <person name="Rajewski A."/>
            <person name="Carter-House D."/>
            <person name="Stajich J."/>
            <person name="Litt A."/>
        </authorList>
    </citation>
    <scope>NUCLEOTIDE SEQUENCE [LARGE SCALE GENOMIC DNA]</scope>
    <source>
        <strain evidence="2">AR-01</strain>
    </source>
</reference>
<keyword evidence="3" id="KW-1185">Reference proteome</keyword>
<sequence length="78" mass="8045">MPTPVVSEDEVPAPADVSSSSSSEQVPRTKRAGASSKEGTDDFSGLSREARQQILMSQKCVGEKSRGAAVQHGSIAAA</sequence>
<evidence type="ECO:0000256" key="1">
    <source>
        <dbReference type="SAM" id="MobiDB-lite"/>
    </source>
</evidence>
<protein>
    <submittedName>
        <fullName evidence="2">Uncharacterized protein</fullName>
    </submittedName>
</protein>
<accession>A0ABS8SH94</accession>